<dbReference type="InterPro" id="IPR011006">
    <property type="entry name" value="CheY-like_superfamily"/>
</dbReference>
<dbReference type="PANTHER" id="PTHR43228:SF1">
    <property type="entry name" value="TWO-COMPONENT RESPONSE REGULATOR ARR22"/>
    <property type="match status" value="1"/>
</dbReference>
<dbReference type="EMBL" id="PQVF01000009">
    <property type="protein sequence ID" value="POY35771.1"/>
    <property type="molecule type" value="Genomic_DNA"/>
</dbReference>
<dbReference type="Proteomes" id="UP000236893">
    <property type="component" value="Unassembled WGS sequence"/>
</dbReference>
<proteinExistence type="predicted"/>
<feature type="modified residue" description="4-aspartylphosphate" evidence="1">
    <location>
        <position position="83"/>
    </location>
</feature>
<dbReference type="PANTHER" id="PTHR43228">
    <property type="entry name" value="TWO-COMPONENT RESPONSE REGULATOR"/>
    <property type="match status" value="1"/>
</dbReference>
<reference evidence="3 4" key="1">
    <citation type="submission" date="2018-01" db="EMBL/GenBank/DDBJ databases">
        <authorList>
            <person name="Gaut B.S."/>
            <person name="Morton B.R."/>
            <person name="Clegg M.T."/>
            <person name="Duvall M.R."/>
        </authorList>
    </citation>
    <scope>NUCLEOTIDE SEQUENCE [LARGE SCALE GENOMIC DNA]</scope>
    <source>
        <strain evidence="3 4">HR-AV</strain>
    </source>
</reference>
<dbReference type="Gene3D" id="3.40.50.2300">
    <property type="match status" value="1"/>
</dbReference>
<evidence type="ECO:0000313" key="3">
    <source>
        <dbReference type="EMBL" id="POY35771.1"/>
    </source>
</evidence>
<dbReference type="InterPro" id="IPR052048">
    <property type="entry name" value="ST_Response_Regulator"/>
</dbReference>
<dbReference type="Pfam" id="PF00072">
    <property type="entry name" value="Response_reg"/>
    <property type="match status" value="1"/>
</dbReference>
<dbReference type="SMART" id="SM00448">
    <property type="entry name" value="REC"/>
    <property type="match status" value="1"/>
</dbReference>
<accession>A0A2S4ZZK1</accession>
<dbReference type="GO" id="GO:0000160">
    <property type="term" value="P:phosphorelay signal transduction system"/>
    <property type="evidence" value="ECO:0007669"/>
    <property type="project" value="InterPro"/>
</dbReference>
<keyword evidence="4" id="KW-1185">Reference proteome</keyword>
<organism evidence="3 4">
    <name type="scientific">Solitalea longa</name>
    <dbReference type="NCBI Taxonomy" id="2079460"/>
    <lineage>
        <taxon>Bacteria</taxon>
        <taxon>Pseudomonadati</taxon>
        <taxon>Bacteroidota</taxon>
        <taxon>Sphingobacteriia</taxon>
        <taxon>Sphingobacteriales</taxon>
        <taxon>Sphingobacteriaceae</taxon>
        <taxon>Solitalea</taxon>
    </lineage>
</organism>
<evidence type="ECO:0000259" key="2">
    <source>
        <dbReference type="PROSITE" id="PS50110"/>
    </source>
</evidence>
<comment type="caution">
    <text evidence="3">The sequence shown here is derived from an EMBL/GenBank/DDBJ whole genome shotgun (WGS) entry which is preliminary data.</text>
</comment>
<sequence>MWRHSTYKTITKTQKQERMENFIFNSALIIDDSTIDNLIHKKILVNYHFVKNVHCVVAVKDGLDYIQKQLEKNLDLPELIFLDIRMPDMNGFDFLKMFEQLEPTILDRCKIYMLSSSLDPVDHERISNYKFVKKFLGKPLTRQILEEEFSAHHEVDQ</sequence>
<dbReference type="AlphaFoldDB" id="A0A2S4ZZK1"/>
<evidence type="ECO:0000256" key="1">
    <source>
        <dbReference type="PROSITE-ProRule" id="PRU00169"/>
    </source>
</evidence>
<protein>
    <submittedName>
        <fullName evidence="3">Response regulator</fullName>
    </submittedName>
</protein>
<dbReference type="InterPro" id="IPR001789">
    <property type="entry name" value="Sig_transdc_resp-reg_receiver"/>
</dbReference>
<evidence type="ECO:0000313" key="4">
    <source>
        <dbReference type="Proteomes" id="UP000236893"/>
    </source>
</evidence>
<feature type="domain" description="Response regulatory" evidence="2">
    <location>
        <begin position="26"/>
        <end position="153"/>
    </location>
</feature>
<dbReference type="SUPFAM" id="SSF52172">
    <property type="entry name" value="CheY-like"/>
    <property type="match status" value="1"/>
</dbReference>
<dbReference type="PROSITE" id="PS50110">
    <property type="entry name" value="RESPONSE_REGULATORY"/>
    <property type="match status" value="1"/>
</dbReference>
<keyword evidence="1" id="KW-0597">Phosphoprotein</keyword>
<name>A0A2S4ZZK1_9SPHI</name>
<gene>
    <name evidence="3" type="ORF">C3K47_13505</name>
</gene>